<dbReference type="AlphaFoldDB" id="A0A2C9CNS8"/>
<dbReference type="EMBL" id="OCTN01000001">
    <property type="protein sequence ID" value="SOH92974.1"/>
    <property type="molecule type" value="Genomic_DNA"/>
</dbReference>
<keyword evidence="1" id="KW-0732">Signal</keyword>
<dbReference type="OrthoDB" id="7853387at2"/>
<feature type="chain" id="PRO_5012767713" evidence="1">
    <location>
        <begin position="19"/>
        <end position="255"/>
    </location>
</feature>
<organism evidence="2 3">
    <name type="scientific">Pontivivens marinum</name>
    <dbReference type="NCBI Taxonomy" id="1690039"/>
    <lineage>
        <taxon>Bacteria</taxon>
        <taxon>Pseudomonadati</taxon>
        <taxon>Pseudomonadota</taxon>
        <taxon>Alphaproteobacteria</taxon>
        <taxon>Rhodobacterales</taxon>
        <taxon>Paracoccaceae</taxon>
        <taxon>Pontivivens</taxon>
    </lineage>
</organism>
<name>A0A2C9CNS8_9RHOB</name>
<dbReference type="Proteomes" id="UP000220034">
    <property type="component" value="Unassembled WGS sequence"/>
</dbReference>
<evidence type="ECO:0000313" key="3">
    <source>
        <dbReference type="Proteomes" id="UP000220034"/>
    </source>
</evidence>
<proteinExistence type="predicted"/>
<evidence type="ECO:0000313" key="2">
    <source>
        <dbReference type="EMBL" id="SOH92974.1"/>
    </source>
</evidence>
<dbReference type="RefSeq" id="WP_145996698.1">
    <property type="nucleotide sequence ID" value="NZ_OCTN01000001.1"/>
</dbReference>
<accession>A0A2C9CNS8</accession>
<feature type="signal peptide" evidence="1">
    <location>
        <begin position="1"/>
        <end position="18"/>
    </location>
</feature>
<sequence length="255" mass="26498">MIRAILVCLMVQGAAAQATPFEDALTQWLGGHDLPALQLIADAAAAGDVDARLFLGTVEHMGELHGDGGVAALDRAQRIALFRAPVGLSGTSWLDGLQGALPELIRDLDSVRTAPETVLGLDAMGETRLAREALRAQAKREYFDLVAASLTGVPHMAAVVAGRAPNAPDLPDVSAMNLSTNPDAVLPRAVCGADCGAQCLQQIVVAIGGHAGLMQLGSPITTLIPEDIWNDSTRAMMSVEGLARLRGQSLPACAN</sequence>
<gene>
    <name evidence="2" type="ORF">SAMN06273572_101828</name>
</gene>
<protein>
    <submittedName>
        <fullName evidence="2">Uncharacterized protein</fullName>
    </submittedName>
</protein>
<evidence type="ECO:0000256" key="1">
    <source>
        <dbReference type="SAM" id="SignalP"/>
    </source>
</evidence>
<keyword evidence="3" id="KW-1185">Reference proteome</keyword>
<reference evidence="3" key="1">
    <citation type="submission" date="2017-09" db="EMBL/GenBank/DDBJ databases">
        <authorList>
            <person name="Varghese N."/>
            <person name="Submissions S."/>
        </authorList>
    </citation>
    <scope>NUCLEOTIDE SEQUENCE [LARGE SCALE GENOMIC DNA]</scope>
    <source>
        <strain evidence="3">C7</strain>
    </source>
</reference>